<evidence type="ECO:0000256" key="1">
    <source>
        <dbReference type="ARBA" id="ARBA00023002"/>
    </source>
</evidence>
<comment type="caution">
    <text evidence="3">The sequence shown here is derived from an EMBL/GenBank/DDBJ whole genome shotgun (WGS) entry which is preliminary data.</text>
</comment>
<dbReference type="InterPro" id="IPR050463">
    <property type="entry name" value="Gfo/Idh/MocA_oxidrdct_glycsds"/>
</dbReference>
<dbReference type="Gene3D" id="3.40.50.720">
    <property type="entry name" value="NAD(P)-binding Rossmann-like Domain"/>
    <property type="match status" value="1"/>
</dbReference>
<proteinExistence type="predicted"/>
<dbReference type="GO" id="GO:0000166">
    <property type="term" value="F:nucleotide binding"/>
    <property type="evidence" value="ECO:0007669"/>
    <property type="project" value="InterPro"/>
</dbReference>
<sequence>MKVRWGILGCGDVCEVKSGPAFQQAPGSELVAVMRRDGAKAQDFAKRHGVARWYDDADALIGDPEVDAVYIASPPGSHLELASKVADAGKPAYVEKPMARNAAECRKMIDRFEAAGVPLFVAYYRRRVPRFVKVAELLDAGSLGTVRRVSYVYRERAGESNARQSTLRGGDPA</sequence>
<reference evidence="3 4" key="1">
    <citation type="submission" date="2019-03" db="EMBL/GenBank/DDBJ databases">
        <title>Lake Tanganyika Metagenome-Assembled Genomes (MAGs).</title>
        <authorList>
            <person name="Tran P."/>
        </authorList>
    </citation>
    <scope>NUCLEOTIDE SEQUENCE [LARGE SCALE GENOMIC DNA]</scope>
    <source>
        <strain evidence="3">K_DeepCast_65m_m2_236</strain>
    </source>
</reference>
<feature type="domain" description="Gfo/Idh/MocA-like oxidoreductase N-terminal" evidence="2">
    <location>
        <begin position="3"/>
        <end position="123"/>
    </location>
</feature>
<dbReference type="Pfam" id="PF01408">
    <property type="entry name" value="GFO_IDH_MocA"/>
    <property type="match status" value="1"/>
</dbReference>
<dbReference type="GO" id="GO:0016491">
    <property type="term" value="F:oxidoreductase activity"/>
    <property type="evidence" value="ECO:0007669"/>
    <property type="project" value="UniProtKB-KW"/>
</dbReference>
<evidence type="ECO:0000313" key="4">
    <source>
        <dbReference type="Proteomes" id="UP000703893"/>
    </source>
</evidence>
<evidence type="ECO:0000259" key="2">
    <source>
        <dbReference type="Pfam" id="PF01408"/>
    </source>
</evidence>
<dbReference type="Proteomes" id="UP000703893">
    <property type="component" value="Unassembled WGS sequence"/>
</dbReference>
<name>A0A938BMP1_9BACT</name>
<keyword evidence="1" id="KW-0560">Oxidoreductase</keyword>
<protein>
    <submittedName>
        <fullName evidence="3">Gfo/Idh/MocA family oxidoreductase</fullName>
    </submittedName>
</protein>
<gene>
    <name evidence="3" type="ORF">FJZ00_03565</name>
</gene>
<evidence type="ECO:0000313" key="3">
    <source>
        <dbReference type="EMBL" id="MBM3274205.1"/>
    </source>
</evidence>
<dbReference type="SUPFAM" id="SSF51735">
    <property type="entry name" value="NAD(P)-binding Rossmann-fold domains"/>
    <property type="match status" value="1"/>
</dbReference>
<organism evidence="3 4">
    <name type="scientific">Candidatus Tanganyikabacteria bacterium</name>
    <dbReference type="NCBI Taxonomy" id="2961651"/>
    <lineage>
        <taxon>Bacteria</taxon>
        <taxon>Bacillati</taxon>
        <taxon>Candidatus Sericytochromatia</taxon>
        <taxon>Candidatus Tanganyikabacteria</taxon>
    </lineage>
</organism>
<accession>A0A938BMP1</accession>
<dbReference type="PANTHER" id="PTHR43818:SF11">
    <property type="entry name" value="BCDNA.GH03377"/>
    <property type="match status" value="1"/>
</dbReference>
<dbReference type="InterPro" id="IPR000683">
    <property type="entry name" value="Gfo/Idh/MocA-like_OxRdtase_N"/>
</dbReference>
<feature type="non-terminal residue" evidence="3">
    <location>
        <position position="173"/>
    </location>
</feature>
<dbReference type="PANTHER" id="PTHR43818">
    <property type="entry name" value="BCDNA.GH03377"/>
    <property type="match status" value="1"/>
</dbReference>
<dbReference type="AlphaFoldDB" id="A0A938BMP1"/>
<dbReference type="EMBL" id="VGJX01000151">
    <property type="protein sequence ID" value="MBM3274205.1"/>
    <property type="molecule type" value="Genomic_DNA"/>
</dbReference>
<dbReference type="InterPro" id="IPR036291">
    <property type="entry name" value="NAD(P)-bd_dom_sf"/>
</dbReference>
<dbReference type="Gene3D" id="3.30.360.10">
    <property type="entry name" value="Dihydrodipicolinate Reductase, domain 2"/>
    <property type="match status" value="1"/>
</dbReference>